<dbReference type="RefSeq" id="WP_317975559.1">
    <property type="nucleotide sequence ID" value="NZ_BTFW01000001.1"/>
</dbReference>
<keyword evidence="2" id="KW-1185">Reference proteome</keyword>
<reference evidence="1 2" key="1">
    <citation type="submission" date="2023-06" db="EMBL/GenBank/DDBJ databases">
        <title>Draft genome sequence of Novosphingobium sp. strain IK01.</title>
        <authorList>
            <person name="Hatamoto M."/>
            <person name="Ikarashi T."/>
            <person name="Yamaguchi T."/>
        </authorList>
    </citation>
    <scope>NUCLEOTIDE SEQUENCE [LARGE SCALE GENOMIC DNA]</scope>
    <source>
        <strain evidence="1 2">IK01</strain>
    </source>
</reference>
<organism evidence="1 2">
    <name type="scientific">Novosphingobium pituita</name>
    <dbReference type="NCBI Taxonomy" id="3056842"/>
    <lineage>
        <taxon>Bacteria</taxon>
        <taxon>Pseudomonadati</taxon>
        <taxon>Pseudomonadota</taxon>
        <taxon>Alphaproteobacteria</taxon>
        <taxon>Sphingomonadales</taxon>
        <taxon>Sphingomonadaceae</taxon>
        <taxon>Novosphingobium</taxon>
    </lineage>
</organism>
<proteinExistence type="predicted"/>
<evidence type="ECO:0000313" key="1">
    <source>
        <dbReference type="EMBL" id="GMM61919.1"/>
    </source>
</evidence>
<protein>
    <submittedName>
        <fullName evidence="1">Uncharacterized protein</fullName>
    </submittedName>
</protein>
<dbReference type="EMBL" id="BTFW01000001">
    <property type="protein sequence ID" value="GMM61919.1"/>
    <property type="molecule type" value="Genomic_DNA"/>
</dbReference>
<sequence>MPAHAQVVSESLLVDADYPNGFQVYRQLGVTENGDGSPWAANGIKAGSFTIMPKLGTEVASTSNAFQSETGAIATPFVTISPSVQAYSNWSRHWIGLVADGDFARYIGHARRNENRWTLSASGALNLTSALSATGQVSAEQIALNRFSGELSNVAASVAIIRQKTALAGLAYAMGKAKASAGVEFYNLDFQRILLSDGSASDQSNRNHNVVRLNGQLEYSPVPDLTFFVQGLYAHFNYYQLLSPSLTTSNFSSVRGVAGLRWELQGLARVTVAGGYARRNFSGLGLPAVGRASVEGRVEIFPSAFTTLTVEAMHRMSEARLIDSSPLMQDSLHVRASYEPRRNLIFNVDGNTLRQNYLLATQVSRIQSLAFSGRLLVSPNWELGARLVLSRRHTTSFSTDYVIQETNGGLSATFKL</sequence>
<dbReference type="Proteomes" id="UP001187221">
    <property type="component" value="Unassembled WGS sequence"/>
</dbReference>
<comment type="caution">
    <text evidence="1">The sequence shown here is derived from an EMBL/GenBank/DDBJ whole genome shotgun (WGS) entry which is preliminary data.</text>
</comment>
<dbReference type="InterPro" id="IPR018759">
    <property type="entry name" value="BBP2_2"/>
</dbReference>
<accession>A0ABQ6PBV0</accession>
<name>A0ABQ6PBV0_9SPHN</name>
<gene>
    <name evidence="1" type="ORF">NUTIK01_26960</name>
</gene>
<dbReference type="Pfam" id="PF10082">
    <property type="entry name" value="BBP2_2"/>
    <property type="match status" value="1"/>
</dbReference>
<evidence type="ECO:0000313" key="2">
    <source>
        <dbReference type="Proteomes" id="UP001187221"/>
    </source>
</evidence>
<dbReference type="SUPFAM" id="SSF56935">
    <property type="entry name" value="Porins"/>
    <property type="match status" value="1"/>
</dbReference>